<comment type="caution">
    <text evidence="1">The sequence shown here is derived from an EMBL/GenBank/DDBJ whole genome shotgun (WGS) entry which is preliminary data.</text>
</comment>
<keyword evidence="2" id="KW-1185">Reference proteome</keyword>
<dbReference type="RefSeq" id="WP_106676266.1">
    <property type="nucleotide sequence ID" value="NZ_PXOT01000010.1"/>
</dbReference>
<evidence type="ECO:0000313" key="2">
    <source>
        <dbReference type="Proteomes" id="UP000238430"/>
    </source>
</evidence>
<reference evidence="1 2" key="1">
    <citation type="submission" date="2018-03" db="EMBL/GenBank/DDBJ databases">
        <title>Mesoflavibacter sp. HG37 and Mesoflavibacter sp. HG96 sp.nov., two marine bacteria isolated from seawater of Western Pacific Ocean.</title>
        <authorList>
            <person name="Cheng H."/>
            <person name="Wu Y.-H."/>
            <person name="Guo L.-L."/>
            <person name="Xu X.-W."/>
        </authorList>
    </citation>
    <scope>NUCLEOTIDE SEQUENCE [LARGE SCALE GENOMIC DNA]</scope>
    <source>
        <strain evidence="1 2">KCTC 42117</strain>
    </source>
</reference>
<organism evidence="1 2">
    <name type="scientific">Mesoflavibacter zeaxanthinifaciens subsp. sabulilitoris</name>
    <dbReference type="NCBI Taxonomy" id="1520893"/>
    <lineage>
        <taxon>Bacteria</taxon>
        <taxon>Pseudomonadati</taxon>
        <taxon>Bacteroidota</taxon>
        <taxon>Flavobacteriia</taxon>
        <taxon>Flavobacteriales</taxon>
        <taxon>Flavobacteriaceae</taxon>
        <taxon>Mesoflavibacter</taxon>
    </lineage>
</organism>
<sequence>MLFTFNITEDNITLFEIPFIMDSKTEVIESFENISQNISENNPGKNTNDYVISFKIENEDFFNKNFTTSIFNIQFIKNQFISLIENKKIEYSLSPKLIKSYDK</sequence>
<accession>A0A2T1NNN7</accession>
<proteinExistence type="predicted"/>
<name>A0A2T1NNN7_9FLAO</name>
<gene>
    <name evidence="1" type="ORF">C7H61_00750</name>
</gene>
<dbReference type="AlphaFoldDB" id="A0A2T1NNN7"/>
<evidence type="ECO:0000313" key="1">
    <source>
        <dbReference type="EMBL" id="PSG94495.1"/>
    </source>
</evidence>
<dbReference type="Proteomes" id="UP000238430">
    <property type="component" value="Unassembled WGS sequence"/>
</dbReference>
<dbReference type="EMBL" id="PXOT01000010">
    <property type="protein sequence ID" value="PSG94495.1"/>
    <property type="molecule type" value="Genomic_DNA"/>
</dbReference>
<protein>
    <submittedName>
        <fullName evidence="1">Uncharacterized protein</fullName>
    </submittedName>
</protein>